<organism evidence="3">
    <name type="scientific">Gymnodinialimonas phycosphaerae</name>
    <dbReference type="NCBI Taxonomy" id="2841589"/>
    <lineage>
        <taxon>Bacteria</taxon>
        <taxon>Pseudomonadati</taxon>
        <taxon>Pseudomonadota</taxon>
        <taxon>Alphaproteobacteria</taxon>
        <taxon>Rhodobacterales</taxon>
        <taxon>Paracoccaceae</taxon>
        <taxon>Gymnodinialimonas</taxon>
    </lineage>
</organism>
<keyword evidence="1" id="KW-0812">Transmembrane</keyword>
<sequence length="62" mass="7336">MHLLDPDHPFFQPLWRRLLLVAIPFVWAFVEMSYGNDIWAYFSAGIGGFLAWNLILKWPNKD</sequence>
<keyword evidence="4" id="KW-1185">Reference proteome</keyword>
<keyword evidence="1" id="KW-0472">Membrane</keyword>
<feature type="transmembrane region" description="Helical" evidence="1">
    <location>
        <begin position="38"/>
        <end position="56"/>
    </location>
</feature>
<keyword evidence="1" id="KW-1133">Transmembrane helix</keyword>
<protein>
    <recommendedName>
        <fullName evidence="5">DUF3329 domain-containing protein</fullName>
    </recommendedName>
</protein>
<name>A0A975TUS2_9RHOB</name>
<dbReference type="EMBL" id="JAIMBW010000001">
    <property type="protein sequence ID" value="MBY4891280.1"/>
    <property type="molecule type" value="Genomic_DNA"/>
</dbReference>
<evidence type="ECO:0000313" key="4">
    <source>
        <dbReference type="Proteomes" id="UP000693972"/>
    </source>
</evidence>
<evidence type="ECO:0000256" key="1">
    <source>
        <dbReference type="SAM" id="Phobius"/>
    </source>
</evidence>
<gene>
    <name evidence="2" type="ORF">KUL25_00725</name>
    <name evidence="3" type="ORF">KUL25_00730</name>
</gene>
<dbReference type="RefSeq" id="WP_257891166.1">
    <property type="nucleotide sequence ID" value="NZ_JAIMBW010000001.1"/>
</dbReference>
<dbReference type="EMBL" id="CP078073">
    <property type="protein sequence ID" value="QXL88079.1"/>
    <property type="molecule type" value="Genomic_DNA"/>
</dbReference>
<proteinExistence type="predicted"/>
<dbReference type="AlphaFoldDB" id="A0A975TUS2"/>
<accession>A0A975TUS2</accession>
<reference evidence="3 4" key="1">
    <citation type="submission" date="2021-07" db="EMBL/GenBank/DDBJ databases">
        <title>Karlodiniumbacter phycospheric gen. nov., sp. nov., a phycosphere bacterium isolated from karlodinium veneficum.</title>
        <authorList>
            <person name="Peng Y."/>
            <person name="Jiang L."/>
            <person name="Lee J."/>
        </authorList>
    </citation>
    <scope>NUCLEOTIDE SEQUENCE</scope>
    <source>
        <strain evidence="3 4">N5</strain>
    </source>
</reference>
<evidence type="ECO:0008006" key="5">
    <source>
        <dbReference type="Google" id="ProtNLM"/>
    </source>
</evidence>
<evidence type="ECO:0000313" key="3">
    <source>
        <dbReference type="EMBL" id="QXL88079.1"/>
    </source>
</evidence>
<dbReference type="Proteomes" id="UP000693972">
    <property type="component" value="Unassembled WGS sequence"/>
</dbReference>
<evidence type="ECO:0000313" key="2">
    <source>
        <dbReference type="EMBL" id="MBY4891280.1"/>
    </source>
</evidence>